<keyword evidence="6" id="KW-1185">Reference proteome</keyword>
<dbReference type="PANTHER" id="PTHR46347:SF1">
    <property type="entry name" value="RING_FYVE_PHD ZINC FINGER SUPERFAMILY PROTEIN"/>
    <property type="match status" value="1"/>
</dbReference>
<dbReference type="CDD" id="cd16495">
    <property type="entry name" value="RING_CH-C4HC3_MARCH"/>
    <property type="match status" value="1"/>
</dbReference>
<protein>
    <submittedName>
        <fullName evidence="5">ERAD-associated E3 ubiquitin-protein ligase doa10</fullName>
    </submittedName>
</protein>
<dbReference type="AlphaFoldDB" id="A0A1Q9DYD6"/>
<evidence type="ECO:0000313" key="5">
    <source>
        <dbReference type="EMBL" id="OLQ00129.1"/>
    </source>
</evidence>
<accession>A0A1Q9DYD6</accession>
<feature type="domain" description="RING-CH-type" evidence="4">
    <location>
        <begin position="118"/>
        <end position="183"/>
    </location>
</feature>
<organism evidence="5 6">
    <name type="scientific">Symbiodinium microadriaticum</name>
    <name type="common">Dinoflagellate</name>
    <name type="synonym">Zooxanthella microadriatica</name>
    <dbReference type="NCBI Taxonomy" id="2951"/>
    <lineage>
        <taxon>Eukaryota</taxon>
        <taxon>Sar</taxon>
        <taxon>Alveolata</taxon>
        <taxon>Dinophyceae</taxon>
        <taxon>Suessiales</taxon>
        <taxon>Symbiodiniaceae</taxon>
        <taxon>Symbiodinium</taxon>
    </lineage>
</organism>
<comment type="caution">
    <text evidence="5">The sequence shown here is derived from an EMBL/GenBank/DDBJ whole genome shotgun (WGS) entry which is preliminary data.</text>
</comment>
<dbReference type="InterPro" id="IPR011016">
    <property type="entry name" value="Znf_RING-CH"/>
</dbReference>
<dbReference type="PROSITE" id="PS51292">
    <property type="entry name" value="ZF_RING_CH"/>
    <property type="match status" value="1"/>
</dbReference>
<dbReference type="GO" id="GO:0008270">
    <property type="term" value="F:zinc ion binding"/>
    <property type="evidence" value="ECO:0007669"/>
    <property type="project" value="UniProtKB-KW"/>
</dbReference>
<reference evidence="5 6" key="1">
    <citation type="submission" date="2016-02" db="EMBL/GenBank/DDBJ databases">
        <title>Genome analysis of coral dinoflagellate symbionts highlights evolutionary adaptations to a symbiotic lifestyle.</title>
        <authorList>
            <person name="Aranda M."/>
            <person name="Li Y."/>
            <person name="Liew Y.J."/>
            <person name="Baumgarten S."/>
            <person name="Simakov O."/>
            <person name="Wilson M."/>
            <person name="Piel J."/>
            <person name="Ashoor H."/>
            <person name="Bougouffa S."/>
            <person name="Bajic V.B."/>
            <person name="Ryu T."/>
            <person name="Ravasi T."/>
            <person name="Bayer T."/>
            <person name="Micklem G."/>
            <person name="Kim H."/>
            <person name="Bhak J."/>
            <person name="Lajeunesse T.C."/>
            <person name="Voolstra C.R."/>
        </authorList>
    </citation>
    <scope>NUCLEOTIDE SEQUENCE [LARGE SCALE GENOMIC DNA]</scope>
    <source>
        <strain evidence="5 6">CCMP2467</strain>
    </source>
</reference>
<evidence type="ECO:0000256" key="2">
    <source>
        <dbReference type="ARBA" id="ARBA00022771"/>
    </source>
</evidence>
<dbReference type="Gene3D" id="3.30.40.10">
    <property type="entry name" value="Zinc/RING finger domain, C3HC4 (zinc finger)"/>
    <property type="match status" value="1"/>
</dbReference>
<keyword evidence="1" id="KW-0479">Metal-binding</keyword>
<gene>
    <name evidence="5" type="primary">doa10</name>
    <name evidence="5" type="ORF">AK812_SmicGene17228</name>
</gene>
<dbReference type="SMART" id="SM00744">
    <property type="entry name" value="RINGv"/>
    <property type="match status" value="1"/>
</dbReference>
<dbReference type="EMBL" id="LSRX01000338">
    <property type="protein sequence ID" value="OLQ00129.1"/>
    <property type="molecule type" value="Genomic_DNA"/>
</dbReference>
<keyword evidence="2" id="KW-0863">Zinc-finger</keyword>
<evidence type="ECO:0000256" key="3">
    <source>
        <dbReference type="ARBA" id="ARBA00022833"/>
    </source>
</evidence>
<dbReference type="InterPro" id="IPR013083">
    <property type="entry name" value="Znf_RING/FYVE/PHD"/>
</dbReference>
<keyword evidence="3" id="KW-0862">Zinc</keyword>
<dbReference type="PANTHER" id="PTHR46347">
    <property type="entry name" value="RING/FYVE/PHD ZINC FINGER SUPERFAMILY PROTEIN"/>
    <property type="match status" value="1"/>
</dbReference>
<proteinExistence type="predicted"/>
<evidence type="ECO:0000313" key="6">
    <source>
        <dbReference type="Proteomes" id="UP000186817"/>
    </source>
</evidence>
<dbReference type="OrthoDB" id="264354at2759"/>
<sequence length="497" mass="55490">MFSRARTRDAVIQFVAKFVVVLSQAPDKPAVRSIFSATSSTLLLKAKPETRKYPENFNGEEKSSVKSSIPIIRAPAVFFWNNKTLMHDTARSPDYLGDPANRSGGFCTSHAMDSKDVQEQNEDKICRICLEGELEDDELLAPCLCRGSSKYVHRGCLDSWRISGFDPKTVTHCGTCKAKFRLEEPSDAKGAEREVWTEIAVALYLFFILHLGALEATVAATWTQTRYWEVLLLFMACMGRVAGTMEVPGNHALSTVLEIRLACIPIVVEYLSLSSFDHDVSLVNYLTRFPGSRWPHMSPIPANTLYVLWYPLHSFLYGGRTVNFLRRHTDHSYRIHNPSATGQIPAYFFVREKATPELPAVASFFMLPVVGVSGGVPEAVAAERVFLGNFCFKLNTPHVYKHLSRHALELVSPKTALKRKTLGPIEPDIIVPHFLPGAQMGIVASTSAAKFNKNLHDEMFCVSLPVETIFEAAWYPFLDRISGMILIPVIGSTSINW</sequence>
<dbReference type="Pfam" id="PF12906">
    <property type="entry name" value="RINGv"/>
    <property type="match status" value="1"/>
</dbReference>
<dbReference type="SUPFAM" id="SSF57850">
    <property type="entry name" value="RING/U-box"/>
    <property type="match status" value="1"/>
</dbReference>
<evidence type="ECO:0000259" key="4">
    <source>
        <dbReference type="PROSITE" id="PS51292"/>
    </source>
</evidence>
<name>A0A1Q9DYD6_SYMMI</name>
<dbReference type="Proteomes" id="UP000186817">
    <property type="component" value="Unassembled WGS sequence"/>
</dbReference>
<evidence type="ECO:0000256" key="1">
    <source>
        <dbReference type="ARBA" id="ARBA00022723"/>
    </source>
</evidence>